<keyword evidence="4" id="KW-1185">Reference proteome</keyword>
<keyword evidence="2" id="KW-1133">Transmembrane helix</keyword>
<gene>
    <name evidence="3" type="ORF">BGZ95_005403</name>
</gene>
<dbReference type="AlphaFoldDB" id="A0AAD4DLH7"/>
<protein>
    <submittedName>
        <fullName evidence="3">Uncharacterized protein</fullName>
    </submittedName>
</protein>
<keyword evidence="2" id="KW-0472">Membrane</keyword>
<evidence type="ECO:0000256" key="1">
    <source>
        <dbReference type="SAM" id="MobiDB-lite"/>
    </source>
</evidence>
<proteinExistence type="predicted"/>
<keyword evidence="2" id="KW-0812">Transmembrane</keyword>
<feature type="region of interest" description="Disordered" evidence="1">
    <location>
        <begin position="106"/>
        <end position="154"/>
    </location>
</feature>
<evidence type="ECO:0000313" key="3">
    <source>
        <dbReference type="EMBL" id="KAG0281261.1"/>
    </source>
</evidence>
<name>A0AAD4DLH7_9FUNG</name>
<dbReference type="EMBL" id="JAAAIL010000025">
    <property type="protein sequence ID" value="KAG0281261.1"/>
    <property type="molecule type" value="Genomic_DNA"/>
</dbReference>
<comment type="caution">
    <text evidence="3">The sequence shown here is derived from an EMBL/GenBank/DDBJ whole genome shotgun (WGS) entry which is preliminary data.</text>
</comment>
<organism evidence="3 4">
    <name type="scientific">Linnemannia exigua</name>
    <dbReference type="NCBI Taxonomy" id="604196"/>
    <lineage>
        <taxon>Eukaryota</taxon>
        <taxon>Fungi</taxon>
        <taxon>Fungi incertae sedis</taxon>
        <taxon>Mucoromycota</taxon>
        <taxon>Mortierellomycotina</taxon>
        <taxon>Mortierellomycetes</taxon>
        <taxon>Mortierellales</taxon>
        <taxon>Mortierellaceae</taxon>
        <taxon>Linnemannia</taxon>
    </lineage>
</organism>
<feature type="transmembrane region" description="Helical" evidence="2">
    <location>
        <begin position="77"/>
        <end position="96"/>
    </location>
</feature>
<dbReference type="Proteomes" id="UP001194580">
    <property type="component" value="Unassembled WGS sequence"/>
</dbReference>
<feature type="compositionally biased region" description="Low complexity" evidence="1">
    <location>
        <begin position="132"/>
        <end position="154"/>
    </location>
</feature>
<evidence type="ECO:0000313" key="4">
    <source>
        <dbReference type="Proteomes" id="UP001194580"/>
    </source>
</evidence>
<reference evidence="3" key="1">
    <citation type="journal article" date="2020" name="Fungal Divers.">
        <title>Resolving the Mortierellaceae phylogeny through synthesis of multi-gene phylogenetics and phylogenomics.</title>
        <authorList>
            <person name="Vandepol N."/>
            <person name="Liber J."/>
            <person name="Desiro A."/>
            <person name="Na H."/>
            <person name="Kennedy M."/>
            <person name="Barry K."/>
            <person name="Grigoriev I.V."/>
            <person name="Miller A.N."/>
            <person name="O'Donnell K."/>
            <person name="Stajich J.E."/>
            <person name="Bonito G."/>
        </authorList>
    </citation>
    <scope>NUCLEOTIDE SEQUENCE</scope>
    <source>
        <strain evidence="3">NRRL 28262</strain>
    </source>
</reference>
<accession>A0AAD4DLH7</accession>
<sequence length="154" mass="16077">MSSSVGVQEACSALSALAVRFGISHGGRTAITAHRVKYHCNAYSCQPALFSDPLQQTHTNVDTCTMYKAPPGPWRQWLALIGTLIALVLFAPSGATTTAAAKLKAKEAATEEDSNTRRGLTVADSADHSHQESSSSASTSSSSAIANSAEPIEL</sequence>
<evidence type="ECO:0000256" key="2">
    <source>
        <dbReference type="SAM" id="Phobius"/>
    </source>
</evidence>